<dbReference type="InterPro" id="IPR052714">
    <property type="entry name" value="MFS_Exporter"/>
</dbReference>
<feature type="domain" description="Major facilitator superfamily (MFS) profile" evidence="6">
    <location>
        <begin position="13"/>
        <end position="391"/>
    </location>
</feature>
<evidence type="ECO:0000256" key="1">
    <source>
        <dbReference type="ARBA" id="ARBA00004651"/>
    </source>
</evidence>
<feature type="transmembrane region" description="Helical" evidence="5">
    <location>
        <begin position="49"/>
        <end position="68"/>
    </location>
</feature>
<dbReference type="InterPro" id="IPR011701">
    <property type="entry name" value="MFS"/>
</dbReference>
<dbReference type="InterPro" id="IPR036259">
    <property type="entry name" value="MFS_trans_sf"/>
</dbReference>
<dbReference type="InterPro" id="IPR005829">
    <property type="entry name" value="Sugar_transporter_CS"/>
</dbReference>
<gene>
    <name evidence="7" type="ORF">GCM10009720_06820</name>
</gene>
<evidence type="ECO:0000259" key="6">
    <source>
        <dbReference type="PROSITE" id="PS50850"/>
    </source>
</evidence>
<keyword evidence="3 5" id="KW-1133">Transmembrane helix</keyword>
<organism evidence="7 8">
    <name type="scientific">Yaniella flava</name>
    <dbReference type="NCBI Taxonomy" id="287930"/>
    <lineage>
        <taxon>Bacteria</taxon>
        <taxon>Bacillati</taxon>
        <taxon>Actinomycetota</taxon>
        <taxon>Actinomycetes</taxon>
        <taxon>Micrococcales</taxon>
        <taxon>Micrococcaceae</taxon>
        <taxon>Yaniella</taxon>
    </lineage>
</organism>
<dbReference type="RefSeq" id="WP_343956189.1">
    <property type="nucleotide sequence ID" value="NZ_BAAAMN010000010.1"/>
</dbReference>
<evidence type="ECO:0000256" key="5">
    <source>
        <dbReference type="SAM" id="Phobius"/>
    </source>
</evidence>
<dbReference type="PROSITE" id="PS50850">
    <property type="entry name" value="MFS"/>
    <property type="match status" value="1"/>
</dbReference>
<feature type="transmembrane region" description="Helical" evidence="5">
    <location>
        <begin position="342"/>
        <end position="362"/>
    </location>
</feature>
<dbReference type="InterPro" id="IPR020846">
    <property type="entry name" value="MFS_dom"/>
</dbReference>
<dbReference type="SUPFAM" id="SSF103473">
    <property type="entry name" value="MFS general substrate transporter"/>
    <property type="match status" value="1"/>
</dbReference>
<dbReference type="PROSITE" id="PS00216">
    <property type="entry name" value="SUGAR_TRANSPORT_1"/>
    <property type="match status" value="1"/>
</dbReference>
<comment type="subcellular location">
    <subcellularLocation>
        <location evidence="1">Cell membrane</location>
        <topology evidence="1">Multi-pass membrane protein</topology>
    </subcellularLocation>
</comment>
<keyword evidence="4 5" id="KW-0472">Membrane</keyword>
<dbReference type="PANTHER" id="PTHR23531:SF1">
    <property type="entry name" value="QUINOLENE RESISTANCE PROTEIN NORA"/>
    <property type="match status" value="1"/>
</dbReference>
<feature type="transmembrane region" description="Helical" evidence="5">
    <location>
        <begin position="248"/>
        <end position="267"/>
    </location>
</feature>
<evidence type="ECO:0000313" key="8">
    <source>
        <dbReference type="Proteomes" id="UP001501461"/>
    </source>
</evidence>
<comment type="caution">
    <text evidence="7">The sequence shown here is derived from an EMBL/GenBank/DDBJ whole genome shotgun (WGS) entry which is preliminary data.</text>
</comment>
<feature type="transmembrane region" description="Helical" evidence="5">
    <location>
        <begin position="167"/>
        <end position="189"/>
    </location>
</feature>
<protein>
    <submittedName>
        <fullName evidence="7">MFS transporter</fullName>
    </submittedName>
</protein>
<feature type="transmembrane region" description="Helical" evidence="5">
    <location>
        <begin position="368"/>
        <end position="386"/>
    </location>
</feature>
<name>A0ABN2UCC6_9MICC</name>
<evidence type="ECO:0000256" key="2">
    <source>
        <dbReference type="ARBA" id="ARBA00022692"/>
    </source>
</evidence>
<feature type="transmembrane region" description="Helical" evidence="5">
    <location>
        <begin position="14"/>
        <end position="37"/>
    </location>
</feature>
<keyword evidence="8" id="KW-1185">Reference proteome</keyword>
<evidence type="ECO:0000313" key="7">
    <source>
        <dbReference type="EMBL" id="GAA2029544.1"/>
    </source>
</evidence>
<feature type="transmembrane region" description="Helical" evidence="5">
    <location>
        <begin position="303"/>
        <end position="321"/>
    </location>
</feature>
<accession>A0ABN2UCC6</accession>
<feature type="transmembrane region" description="Helical" evidence="5">
    <location>
        <begin position="104"/>
        <end position="127"/>
    </location>
</feature>
<feature type="transmembrane region" description="Helical" evidence="5">
    <location>
        <begin position="210"/>
        <end position="236"/>
    </location>
</feature>
<sequence length="399" mass="42564">MAQSDEQRLWTRDYFLAFVALVGAQLVFITLMTYMALYAVEQFQATDTGAGFAASSFVLGAALSRLAIGKYLDFIGRKRILLVALALYVVCSLLYPLVDQYSLLIVIRLVQGSGFGVISTTVATAVIDLIPAARLSEGLGYISLAGTLSNAVGPLASIQLSQNASSVWVFGFATLCALIALLAVLPMHIRERKPTQDEYDRRWRIRGSDLLDSNMLPVAIVALIASVGFAMVMTFLTPYLVSQNMADVASLFFLVWALAMLGVRLFAGRMHDRHGDNAVIPAALCSLALGLAVVAVADNAWHFVIAAILGGMGHGGVVPSLQAVGIRRTTTNRIPVATSTHYLALDSGIAIGPVALGFMIGVAGYPGLYLAAAGIVLLGVLVYWIAHGRHADGHRITRQ</sequence>
<keyword evidence="2 5" id="KW-0812">Transmembrane</keyword>
<evidence type="ECO:0000256" key="4">
    <source>
        <dbReference type="ARBA" id="ARBA00023136"/>
    </source>
</evidence>
<proteinExistence type="predicted"/>
<feature type="transmembrane region" description="Helical" evidence="5">
    <location>
        <begin position="80"/>
        <end position="98"/>
    </location>
</feature>
<reference evidence="7 8" key="1">
    <citation type="journal article" date="2019" name="Int. J. Syst. Evol. Microbiol.">
        <title>The Global Catalogue of Microorganisms (GCM) 10K type strain sequencing project: providing services to taxonomists for standard genome sequencing and annotation.</title>
        <authorList>
            <consortium name="The Broad Institute Genomics Platform"/>
            <consortium name="The Broad Institute Genome Sequencing Center for Infectious Disease"/>
            <person name="Wu L."/>
            <person name="Ma J."/>
        </authorList>
    </citation>
    <scope>NUCLEOTIDE SEQUENCE [LARGE SCALE GENOMIC DNA]</scope>
    <source>
        <strain evidence="7 8">JCM 13595</strain>
    </source>
</reference>
<feature type="transmembrane region" description="Helical" evidence="5">
    <location>
        <begin position="279"/>
        <end position="297"/>
    </location>
</feature>
<dbReference type="EMBL" id="BAAAMN010000010">
    <property type="protein sequence ID" value="GAA2029544.1"/>
    <property type="molecule type" value="Genomic_DNA"/>
</dbReference>
<dbReference type="PANTHER" id="PTHR23531">
    <property type="entry name" value="QUINOLENE RESISTANCE PROTEIN NORA"/>
    <property type="match status" value="1"/>
</dbReference>
<evidence type="ECO:0000256" key="3">
    <source>
        <dbReference type="ARBA" id="ARBA00022989"/>
    </source>
</evidence>
<dbReference type="Pfam" id="PF07690">
    <property type="entry name" value="MFS_1"/>
    <property type="match status" value="1"/>
</dbReference>
<dbReference type="Gene3D" id="1.20.1250.20">
    <property type="entry name" value="MFS general substrate transporter like domains"/>
    <property type="match status" value="1"/>
</dbReference>
<dbReference type="CDD" id="cd17489">
    <property type="entry name" value="MFS_YfcJ_like"/>
    <property type="match status" value="1"/>
</dbReference>
<dbReference type="Proteomes" id="UP001501461">
    <property type="component" value="Unassembled WGS sequence"/>
</dbReference>